<accession>A0A9P0PS53</accession>
<evidence type="ECO:0000313" key="3">
    <source>
        <dbReference type="Proteomes" id="UP001152888"/>
    </source>
</evidence>
<dbReference type="Pfam" id="PF06477">
    <property type="entry name" value="DUF1091"/>
    <property type="match status" value="1"/>
</dbReference>
<gene>
    <name evidence="2" type="ORF">ACAOBT_LOCUS23381</name>
</gene>
<dbReference type="EMBL" id="CAKOFQ010007268">
    <property type="protein sequence ID" value="CAH1996827.1"/>
    <property type="molecule type" value="Genomic_DNA"/>
</dbReference>
<evidence type="ECO:0000256" key="1">
    <source>
        <dbReference type="ARBA" id="ARBA00022729"/>
    </source>
</evidence>
<proteinExistence type="predicted"/>
<dbReference type="AlphaFoldDB" id="A0A9P0PS53"/>
<keyword evidence="1" id="KW-0732">Signal</keyword>
<dbReference type="PANTHER" id="PTHR21112">
    <property type="entry name" value="CHEMOSENSORY PROTEIN A 29A-RELATED"/>
    <property type="match status" value="1"/>
</dbReference>
<keyword evidence="3" id="KW-1185">Reference proteome</keyword>
<dbReference type="PANTHER" id="PTHR21112:SF0">
    <property type="entry name" value="CHEMOSENSORY PROTEIN A 29A-RELATED"/>
    <property type="match status" value="1"/>
</dbReference>
<protein>
    <recommendedName>
        <fullName evidence="4">MD-2-related lipid-recognition domain-containing protein</fullName>
    </recommendedName>
</protein>
<reference evidence="2" key="1">
    <citation type="submission" date="2022-03" db="EMBL/GenBank/DDBJ databases">
        <authorList>
            <person name="Sayadi A."/>
        </authorList>
    </citation>
    <scope>NUCLEOTIDE SEQUENCE</scope>
</reference>
<evidence type="ECO:0008006" key="4">
    <source>
        <dbReference type="Google" id="ProtNLM"/>
    </source>
</evidence>
<name>A0A9P0PS53_ACAOB</name>
<dbReference type="Proteomes" id="UP001152888">
    <property type="component" value="Unassembled WGS sequence"/>
</dbReference>
<sequence>MGPALLTVLSVKQCKKYEEGDFTLKFRYHMYNKTIQLFDANISIPFDIDESLKGSAKCSRLDKKQSVFALEEKDLCHTLPKYVGDFFYDMEKKAKMPVGICPIKRGNYTVENAFIDLEKFKIKMFLEGSFYAKLEFSKGPRTLGCMEDEFKLSPK</sequence>
<organism evidence="2 3">
    <name type="scientific">Acanthoscelides obtectus</name>
    <name type="common">Bean weevil</name>
    <name type="synonym">Bruchus obtectus</name>
    <dbReference type="NCBI Taxonomy" id="200917"/>
    <lineage>
        <taxon>Eukaryota</taxon>
        <taxon>Metazoa</taxon>
        <taxon>Ecdysozoa</taxon>
        <taxon>Arthropoda</taxon>
        <taxon>Hexapoda</taxon>
        <taxon>Insecta</taxon>
        <taxon>Pterygota</taxon>
        <taxon>Neoptera</taxon>
        <taxon>Endopterygota</taxon>
        <taxon>Coleoptera</taxon>
        <taxon>Polyphaga</taxon>
        <taxon>Cucujiformia</taxon>
        <taxon>Chrysomeloidea</taxon>
        <taxon>Chrysomelidae</taxon>
        <taxon>Bruchinae</taxon>
        <taxon>Bruchini</taxon>
        <taxon>Acanthoscelides</taxon>
    </lineage>
</organism>
<evidence type="ECO:0000313" key="2">
    <source>
        <dbReference type="EMBL" id="CAH1996827.1"/>
    </source>
</evidence>
<dbReference type="InterPro" id="IPR036846">
    <property type="entry name" value="GM2-AP_sf"/>
</dbReference>
<dbReference type="OrthoDB" id="5916873at2759"/>
<dbReference type="InterPro" id="IPR010512">
    <property type="entry name" value="DUF1091"/>
</dbReference>
<dbReference type="Gene3D" id="2.70.220.10">
    <property type="entry name" value="Ganglioside GM2 activator"/>
    <property type="match status" value="1"/>
</dbReference>
<comment type="caution">
    <text evidence="2">The sequence shown here is derived from an EMBL/GenBank/DDBJ whole genome shotgun (WGS) entry which is preliminary data.</text>
</comment>